<name>A0A4S5ED69_9ACTN</name>
<protein>
    <submittedName>
        <fullName evidence="1">Cysteine protease</fullName>
    </submittedName>
</protein>
<dbReference type="AlphaFoldDB" id="A0A4S5ED69"/>
<feature type="non-terminal residue" evidence="1">
    <location>
        <position position="346"/>
    </location>
</feature>
<evidence type="ECO:0000313" key="1">
    <source>
        <dbReference type="EMBL" id="THJ69620.1"/>
    </source>
</evidence>
<proteinExistence type="predicted"/>
<keyword evidence="2" id="KW-1185">Reference proteome</keyword>
<dbReference type="EMBL" id="SSXH01000441">
    <property type="protein sequence ID" value="THJ69620.1"/>
    <property type="molecule type" value="Genomic_DNA"/>
</dbReference>
<comment type="caution">
    <text evidence="1">The sequence shown here is derived from an EMBL/GenBank/DDBJ whole genome shotgun (WGS) entry which is preliminary data.</text>
</comment>
<dbReference type="Proteomes" id="UP000305282">
    <property type="component" value="Unassembled WGS sequence"/>
</dbReference>
<dbReference type="GO" id="GO:0006508">
    <property type="term" value="P:proteolysis"/>
    <property type="evidence" value="ECO:0007669"/>
    <property type="project" value="UniProtKB-KW"/>
</dbReference>
<keyword evidence="1" id="KW-0645">Protease</keyword>
<reference evidence="1 2" key="1">
    <citation type="submission" date="2019-04" db="EMBL/GenBank/DDBJ databases">
        <title>Draft genome sequences for three unisolated Alnus-infective Frankia Sp+ strains, AgTrS, AiOr and AvVan, the first sequenced Frankia strains able to sporulate in-planta.</title>
        <authorList>
            <person name="Bethencourt L."/>
            <person name="Vautrin F."/>
            <person name="Taib N."/>
            <person name="Dubost A."/>
            <person name="Castro-Garcia L."/>
            <person name="Imbaud O."/>
            <person name="Abrouk D."/>
            <person name="Fournier P."/>
            <person name="Briolay J."/>
            <person name="Nguyen A."/>
            <person name="Normand P."/>
            <person name="Fernandez M.P."/>
            <person name="Brochier-Armanet C."/>
            <person name="Herrera-Belaroussi A."/>
        </authorList>
    </citation>
    <scope>NUCLEOTIDE SEQUENCE [LARGE SCALE GENOMIC DNA]</scope>
    <source>
        <strain evidence="1 2">AvVan</strain>
    </source>
</reference>
<sequence length="346" mass="34152">MREGSAPMSGAAALAGPAGDLCRHAAALRRLAMRVAAVLTGVRSVDAGSSPLRARLDDRMHVWQAALDADAEALGAHAALLDRLAAGWPPPVRAPWPVAVCAGSSSPRVPPGSGVPAGSLVPAGSPVAGLGGAAVRFDPVLLGVLAARLRAAAARAAVLDREVASAVGEADRAMARMGASAEMCGAARRGLRLVAVEAPDAAADLELRMSRLATAPIALRRAGPIDPSERIGRTPGARPAATASLAVAAGLLALFDSGSGSGSGSDSAPDVSGVERLRAIRARLAALPAPARAGVIGLLRGGPLTVFAAMAARLAGTPKPGAVLAAVELAGLADDLLAGAPTDLLG</sequence>
<keyword evidence="1" id="KW-0378">Hydrolase</keyword>
<organism evidence="1 2">
    <name type="scientific">Candidatus Frankia alpina</name>
    <dbReference type="NCBI Taxonomy" id="2699483"/>
    <lineage>
        <taxon>Bacteria</taxon>
        <taxon>Bacillati</taxon>
        <taxon>Actinomycetota</taxon>
        <taxon>Actinomycetes</taxon>
        <taxon>Frankiales</taxon>
        <taxon>Frankiaceae</taxon>
        <taxon>Frankia</taxon>
    </lineage>
</organism>
<evidence type="ECO:0000313" key="2">
    <source>
        <dbReference type="Proteomes" id="UP000305282"/>
    </source>
</evidence>
<accession>A0A4S5ED69</accession>
<gene>
    <name evidence="1" type="ORF">E7Y31_16055</name>
</gene>
<dbReference type="GO" id="GO:0008233">
    <property type="term" value="F:peptidase activity"/>
    <property type="evidence" value="ECO:0007669"/>
    <property type="project" value="UniProtKB-KW"/>
</dbReference>